<dbReference type="AlphaFoldDB" id="D4F833"/>
<feature type="region of interest" description="Disordered" evidence="1">
    <location>
        <begin position="116"/>
        <end position="178"/>
    </location>
</feature>
<name>D4F833_EDWTA</name>
<evidence type="ECO:0000313" key="3">
    <source>
        <dbReference type="Proteomes" id="UP000003692"/>
    </source>
</evidence>
<gene>
    <name evidence="2" type="ORF">EDWATA_02920</name>
</gene>
<reference evidence="2 3" key="1">
    <citation type="submission" date="2010-02" db="EMBL/GenBank/DDBJ databases">
        <authorList>
            <person name="Weinstock G."/>
            <person name="Sodergren E."/>
            <person name="Clifton S."/>
            <person name="Fulton L."/>
            <person name="Fulton B."/>
            <person name="Courtney L."/>
            <person name="Fronick C."/>
            <person name="Harrison M."/>
            <person name="Strong C."/>
            <person name="Farmer C."/>
            <person name="Delahaunty K."/>
            <person name="Markovic C."/>
            <person name="Hall O."/>
            <person name="Minx P."/>
            <person name="Tomlinson C."/>
            <person name="Mitreva M."/>
            <person name="Nelson J."/>
            <person name="Hou S."/>
            <person name="Wollam A."/>
            <person name="Pepin K.H."/>
            <person name="Johnson M."/>
            <person name="Bhonagiri V."/>
            <person name="Zhang X."/>
            <person name="Suruliraj S."/>
            <person name="Warren W."/>
            <person name="Chinwalla A."/>
            <person name="Mardis E.R."/>
            <person name="Wilson R.K."/>
        </authorList>
    </citation>
    <scope>NUCLEOTIDE SEQUENCE [LARGE SCALE GENOMIC DNA]</scope>
    <source>
        <strain evidence="2 3">ATCC 23685</strain>
    </source>
</reference>
<accession>D4F833</accession>
<sequence>MSSLIQLLDRPIAYNPALAKLKAGKVKSGPVAAVFLSQMLYWHNRMGGEWMYKTQADITSETALTRDEQETARKRLVSLGVLAEERRGVPATMHYRINVDRLEALLLEAATVPAKQDGQQKTRMGKRQNVETPQSGLVQPSKLDCGDAANKNVETPQTSMGEPTEQACGDPANFHTGDYTENTQEITQENKNLSSRNSGESPDVSKSDFLAKHPEAVVYTPSGKSWGTQEDLDCAGWIFQRIQIINPTARQPNWTEWSNEVRLMRQLDGRSHRDICELFKVVNRDSFWCQNVLSPRKLREKWDELTVKLLNKPTGNNHASGDTTLRDAAFKRFIGSALPLREPSALEQAARKAASMANVSKMSPEWAQKRWNSIWTEVEQRQGAAGEAA</sequence>
<dbReference type="HOGENOM" id="CLU_063056_0_0_6"/>
<organism evidence="2 3">
    <name type="scientific">Edwardsiella tarda ATCC 23685</name>
    <dbReference type="NCBI Taxonomy" id="500638"/>
    <lineage>
        <taxon>Bacteria</taxon>
        <taxon>Pseudomonadati</taxon>
        <taxon>Pseudomonadota</taxon>
        <taxon>Gammaproteobacteria</taxon>
        <taxon>Enterobacterales</taxon>
        <taxon>Hafniaceae</taxon>
        <taxon>Edwardsiella</taxon>
    </lineage>
</organism>
<evidence type="ECO:0000256" key="1">
    <source>
        <dbReference type="SAM" id="MobiDB-lite"/>
    </source>
</evidence>
<evidence type="ECO:0000313" key="2">
    <source>
        <dbReference type="EMBL" id="EFE22074.1"/>
    </source>
</evidence>
<comment type="caution">
    <text evidence="2">The sequence shown here is derived from an EMBL/GenBank/DDBJ whole genome shotgun (WGS) entry which is preliminary data.</text>
</comment>
<proteinExistence type="predicted"/>
<dbReference type="RefSeq" id="WP_005288559.1">
    <property type="nucleotide sequence ID" value="NZ_GG739633.1"/>
</dbReference>
<dbReference type="Proteomes" id="UP000003692">
    <property type="component" value="Unassembled WGS sequence"/>
</dbReference>
<protein>
    <submittedName>
        <fullName evidence="2">Bacteriophage replication protein O</fullName>
    </submittedName>
</protein>
<dbReference type="EMBL" id="ADGK01000249">
    <property type="protein sequence ID" value="EFE22074.1"/>
    <property type="molecule type" value="Genomic_DNA"/>
</dbReference>
<feature type="compositionally biased region" description="Polar residues" evidence="1">
    <location>
        <begin position="152"/>
        <end position="161"/>
    </location>
</feature>